<dbReference type="EMBL" id="QTSX02005149">
    <property type="protein sequence ID" value="KAJ9060686.1"/>
    <property type="molecule type" value="Genomic_DNA"/>
</dbReference>
<protein>
    <submittedName>
        <fullName evidence="1">Uncharacterized protein</fullName>
    </submittedName>
</protein>
<evidence type="ECO:0000313" key="2">
    <source>
        <dbReference type="Proteomes" id="UP001165960"/>
    </source>
</evidence>
<accession>A0ACC2SEL8</accession>
<gene>
    <name evidence="1" type="ORF">DSO57_1028302</name>
</gene>
<evidence type="ECO:0000313" key="1">
    <source>
        <dbReference type="EMBL" id="KAJ9060686.1"/>
    </source>
</evidence>
<comment type="caution">
    <text evidence="1">The sequence shown here is derived from an EMBL/GenBank/DDBJ whole genome shotgun (WGS) entry which is preliminary data.</text>
</comment>
<reference evidence="1" key="1">
    <citation type="submission" date="2022-04" db="EMBL/GenBank/DDBJ databases">
        <title>Genome of the entomopathogenic fungus Entomophthora muscae.</title>
        <authorList>
            <person name="Elya C."/>
            <person name="Lovett B.R."/>
            <person name="Lee E."/>
            <person name="Macias A.M."/>
            <person name="Hajek A.E."/>
            <person name="De Bivort B.L."/>
            <person name="Kasson M.T."/>
            <person name="De Fine Licht H.H."/>
            <person name="Stajich J.E."/>
        </authorList>
    </citation>
    <scope>NUCLEOTIDE SEQUENCE</scope>
    <source>
        <strain evidence="1">Berkeley</strain>
    </source>
</reference>
<proteinExistence type="predicted"/>
<organism evidence="1 2">
    <name type="scientific">Entomophthora muscae</name>
    <dbReference type="NCBI Taxonomy" id="34485"/>
    <lineage>
        <taxon>Eukaryota</taxon>
        <taxon>Fungi</taxon>
        <taxon>Fungi incertae sedis</taxon>
        <taxon>Zoopagomycota</taxon>
        <taxon>Entomophthoromycotina</taxon>
        <taxon>Entomophthoromycetes</taxon>
        <taxon>Entomophthorales</taxon>
        <taxon>Entomophthoraceae</taxon>
        <taxon>Entomophthora</taxon>
    </lineage>
</organism>
<dbReference type="Proteomes" id="UP001165960">
    <property type="component" value="Unassembled WGS sequence"/>
</dbReference>
<sequence length="488" mass="53636">MNRSVSIDSDRGSFQRISIDNGSTYRDLEIEDSSSAVIGTQHPTRLSRLLSSWFPRWGDPYSPLLSVSQQNTTQTTNPYELNLPNSSAFSSFLNMTNSIVGAGIIGLPLSMKEAGIGMGLVLLAFLTWIADWTINLLVHNAKLSGTHNYQDLAHFCFGRTGLIIISLSQFVFAFGGMCAYTVIIGDTIPFVFSWLIPGLKDMPVLNLLGNRHFMIFVLTLVVSFPLSLLRDISKLANASLFALLAMFIIVLAVIIEGPSVPEELRGSPELNWSLWNPEMFQGVAVIAFALVCHHNSFVIFADLEKPTLDRFAMITHLSTGVSMFFCAIMAIAGYITFTDKTQGNILNNFSPDNALINLARFCFGLNMFSTFPLEHYVAREVIENYFYPDNKSPFRSFLLTSTLVGISLAISLSTCDLGFVMEMTGGLSASVLAFILPAACFLKLSPLNLFSLSHIPHWLLLAFGVLTMVLSTSLSVSKLFEGGDAQTC</sequence>
<name>A0ACC2SEL8_9FUNG</name>
<keyword evidence="2" id="KW-1185">Reference proteome</keyword>